<proteinExistence type="predicted"/>
<name>A0A8H3BJK1_9AGAM</name>
<feature type="compositionally biased region" description="Polar residues" evidence="1">
    <location>
        <begin position="25"/>
        <end position="54"/>
    </location>
</feature>
<accession>A0A8H3BJK1</accession>
<reference evidence="2" key="1">
    <citation type="submission" date="2021-01" db="EMBL/GenBank/DDBJ databases">
        <authorList>
            <person name="Kaushik A."/>
        </authorList>
    </citation>
    <scope>NUCLEOTIDE SEQUENCE</scope>
    <source>
        <strain evidence="2">AG1-1C</strain>
    </source>
</reference>
<protein>
    <submittedName>
        <fullName evidence="2">Uncharacterized protein</fullName>
    </submittedName>
</protein>
<sequence>MPPRKKHKSTVPRRRSPRKKSSTVAKSTQIKAANSQSGTKPSAYSSEPSSEVNIESSTLYVCEADCGDEIEIVTADGAEKSKKFDEIDKDDEVDKIESTDDSDWEDRSRGGYLIGCRHWIMSHTAEDLTEMSFYKPDGSHNYLKLETARRLVAYVREDQPLIDPVHETASGQPKAGSSKDM</sequence>
<dbReference type="EMBL" id="CAJMWS010000665">
    <property type="protein sequence ID" value="CAE6457504.1"/>
    <property type="molecule type" value="Genomic_DNA"/>
</dbReference>
<evidence type="ECO:0000256" key="1">
    <source>
        <dbReference type="SAM" id="MobiDB-lite"/>
    </source>
</evidence>
<dbReference type="Proteomes" id="UP000663846">
    <property type="component" value="Unassembled WGS sequence"/>
</dbReference>
<gene>
    <name evidence="2" type="ORF">RDB_LOCUS154547</name>
</gene>
<organism evidence="2 3">
    <name type="scientific">Rhizoctonia solani</name>
    <dbReference type="NCBI Taxonomy" id="456999"/>
    <lineage>
        <taxon>Eukaryota</taxon>
        <taxon>Fungi</taxon>
        <taxon>Dikarya</taxon>
        <taxon>Basidiomycota</taxon>
        <taxon>Agaricomycotina</taxon>
        <taxon>Agaricomycetes</taxon>
        <taxon>Cantharellales</taxon>
        <taxon>Ceratobasidiaceae</taxon>
        <taxon>Rhizoctonia</taxon>
    </lineage>
</organism>
<evidence type="ECO:0000313" key="3">
    <source>
        <dbReference type="Proteomes" id="UP000663846"/>
    </source>
</evidence>
<evidence type="ECO:0000313" key="2">
    <source>
        <dbReference type="EMBL" id="CAE6457504.1"/>
    </source>
</evidence>
<feature type="region of interest" description="Disordered" evidence="1">
    <location>
        <begin position="162"/>
        <end position="181"/>
    </location>
</feature>
<feature type="region of interest" description="Disordered" evidence="1">
    <location>
        <begin position="1"/>
        <end position="54"/>
    </location>
</feature>
<dbReference type="AlphaFoldDB" id="A0A8H3BJK1"/>
<feature type="compositionally biased region" description="Basic residues" evidence="1">
    <location>
        <begin position="1"/>
        <end position="21"/>
    </location>
</feature>
<comment type="caution">
    <text evidence="2">The sequence shown here is derived from an EMBL/GenBank/DDBJ whole genome shotgun (WGS) entry which is preliminary data.</text>
</comment>